<feature type="domain" description="Thioredoxin" evidence="2">
    <location>
        <begin position="36"/>
        <end position="158"/>
    </location>
</feature>
<dbReference type="InterPro" id="IPR013766">
    <property type="entry name" value="Thioredoxin_domain"/>
</dbReference>
<evidence type="ECO:0000259" key="2">
    <source>
        <dbReference type="PROSITE" id="PS51352"/>
    </source>
</evidence>
<proteinExistence type="predicted"/>
<dbReference type="GO" id="GO:0016787">
    <property type="term" value="F:hydrolase activity"/>
    <property type="evidence" value="ECO:0007669"/>
    <property type="project" value="UniProtKB-KW"/>
</dbReference>
<evidence type="ECO:0000313" key="4">
    <source>
        <dbReference type="Proteomes" id="UP001302486"/>
    </source>
</evidence>
<keyword evidence="1" id="KW-1133">Transmembrane helix</keyword>
<evidence type="ECO:0000313" key="3">
    <source>
        <dbReference type="EMBL" id="WOD43219.1"/>
    </source>
</evidence>
<dbReference type="InterPro" id="IPR036249">
    <property type="entry name" value="Thioredoxin-like_sf"/>
</dbReference>
<accession>A0AA97EML5</accession>
<dbReference type="Gene3D" id="3.40.30.10">
    <property type="entry name" value="Glutaredoxin"/>
    <property type="match status" value="1"/>
</dbReference>
<dbReference type="InterPro" id="IPR012336">
    <property type="entry name" value="Thioredoxin-like_fold"/>
</dbReference>
<dbReference type="InterPro" id="IPR001466">
    <property type="entry name" value="Beta-lactam-related"/>
</dbReference>
<dbReference type="InterPro" id="IPR012338">
    <property type="entry name" value="Beta-lactam/transpept-like"/>
</dbReference>
<keyword evidence="1" id="KW-0472">Membrane</keyword>
<dbReference type="Pfam" id="PF13098">
    <property type="entry name" value="Thioredoxin_2"/>
    <property type="match status" value="1"/>
</dbReference>
<keyword evidence="3" id="KW-0378">Hydrolase</keyword>
<dbReference type="PROSITE" id="PS51352">
    <property type="entry name" value="THIOREDOXIN_2"/>
    <property type="match status" value="1"/>
</dbReference>
<dbReference type="InterPro" id="IPR050491">
    <property type="entry name" value="AmpC-like"/>
</dbReference>
<gene>
    <name evidence="3" type="ORF">RNZ46_14605</name>
</gene>
<dbReference type="PANTHER" id="PTHR46825:SF12">
    <property type="entry name" value="PENICILLIN-BINDING PROTEIN 4"/>
    <property type="match status" value="1"/>
</dbReference>
<sequence length="625" mass="70104">MKNNKNNSNLKPSKKKSHPFWSFFWLTFLVISLWYAWYSFYAPSNNIAWINDIESAQKLANNSDKNIMIFFTGKWCSPCKIMKRQVFADTKVMKAINSNIVPIEIDIDDPNNKELVKHFNIGATPTTIFINPEGKVMDYAVGKVDKSNFLQMLHKISAQEIDNSRKRSDATQMRKRQLEQEIIGKVKFLDEPENFSTLSNSMINYNIPGLSLAVINNGKIEWSHTYTNPNFPDQKLNDTTIFQAASLSKPVTFLAALRMHTAVTIDLDKNIENYLKSFNLPQGKQTVNNPVTFRNIFAHTSGITSGGYQGYARDLNVPTDVEILKGAIGVNSQPIAVLSKPNDVLAYSGGGYTLAEVALQDIHNDTFSNLMKTWILDPVGMNHSEFTQPLIVKDSSKIAKGHTQSGKVLDGGWRNHPEQAAAGLWSTSFDLAKFLIEIYKAYQGKNSVFSASAIKSIINEERDGHIYGFIVDRSNNGLALTHYGGNAGYRTGMTIDLTTGKGLVYLINSDNGGALGNELLLSASKLYGWNHFNRIEVRKQSIEKTILQSIVGNYLWNSEVELFITFSNETHQISLHFPNGDDYKLVPIMGENLEFIHPNTGIQISFSTKDDKQSFTLYGQKAIKQ</sequence>
<protein>
    <submittedName>
        <fullName evidence="3">Serine hydrolase</fullName>
    </submittedName>
</protein>
<reference evidence="4" key="1">
    <citation type="submission" date="2024-06" db="EMBL/GenBank/DDBJ databases">
        <title>Hwangdonia haimaensis gen. nov., sp. nov., a member of the family Flavobacteriaceae isolated from the haima cold seep.</title>
        <authorList>
            <person name="Li J."/>
        </authorList>
    </citation>
    <scope>NUCLEOTIDE SEQUENCE [LARGE SCALE GENOMIC DNA]</scope>
    <source>
        <strain evidence="4">SCSIO 19198</strain>
    </source>
</reference>
<feature type="transmembrane region" description="Helical" evidence="1">
    <location>
        <begin position="20"/>
        <end position="38"/>
    </location>
</feature>
<dbReference type="Pfam" id="PF00144">
    <property type="entry name" value="Beta-lactamase"/>
    <property type="match status" value="1"/>
</dbReference>
<dbReference type="RefSeq" id="WP_316982907.1">
    <property type="nucleotide sequence ID" value="NZ_CP136521.1"/>
</dbReference>
<dbReference type="SUPFAM" id="SSF52833">
    <property type="entry name" value="Thioredoxin-like"/>
    <property type="match status" value="1"/>
</dbReference>
<dbReference type="EMBL" id="CP136521">
    <property type="protein sequence ID" value="WOD43219.1"/>
    <property type="molecule type" value="Genomic_DNA"/>
</dbReference>
<dbReference type="KEGG" id="hws:RNZ46_14605"/>
<name>A0AA97EML5_9FLAO</name>
<dbReference type="SUPFAM" id="SSF56601">
    <property type="entry name" value="beta-lactamase/transpeptidase-like"/>
    <property type="match status" value="1"/>
</dbReference>
<organism evidence="3 4">
    <name type="scientific">Hwangdonia lutea</name>
    <dbReference type="NCBI Taxonomy" id="3075823"/>
    <lineage>
        <taxon>Bacteria</taxon>
        <taxon>Pseudomonadati</taxon>
        <taxon>Bacteroidota</taxon>
        <taxon>Flavobacteriia</taxon>
        <taxon>Flavobacteriales</taxon>
        <taxon>Flavobacteriaceae</taxon>
        <taxon>Hwangdonia</taxon>
    </lineage>
</organism>
<dbReference type="PANTHER" id="PTHR46825">
    <property type="entry name" value="D-ALANYL-D-ALANINE-CARBOXYPEPTIDASE/ENDOPEPTIDASE AMPH"/>
    <property type="match status" value="1"/>
</dbReference>
<dbReference type="Gene3D" id="3.40.710.10">
    <property type="entry name" value="DD-peptidase/beta-lactamase superfamily"/>
    <property type="match status" value="1"/>
</dbReference>
<keyword evidence="4" id="KW-1185">Reference proteome</keyword>
<dbReference type="AlphaFoldDB" id="A0AA97EML5"/>
<keyword evidence="1" id="KW-0812">Transmembrane</keyword>
<evidence type="ECO:0000256" key="1">
    <source>
        <dbReference type="SAM" id="Phobius"/>
    </source>
</evidence>
<dbReference type="Proteomes" id="UP001302486">
    <property type="component" value="Chromosome"/>
</dbReference>